<dbReference type="InterPro" id="IPR032781">
    <property type="entry name" value="ABC_tran_Xtn"/>
</dbReference>
<dbReference type="PANTHER" id="PTHR42855">
    <property type="entry name" value="ABC TRANSPORTER ATP-BINDING SUBUNIT"/>
    <property type="match status" value="1"/>
</dbReference>
<evidence type="ECO:0000256" key="2">
    <source>
        <dbReference type="ARBA" id="ARBA00022840"/>
    </source>
</evidence>
<dbReference type="SUPFAM" id="SSF52540">
    <property type="entry name" value="P-loop containing nucleoside triphosphate hydrolases"/>
    <property type="match status" value="2"/>
</dbReference>
<dbReference type="EMBL" id="CP064981">
    <property type="protein sequence ID" value="QQR93094.1"/>
    <property type="molecule type" value="Genomic_DNA"/>
</dbReference>
<dbReference type="SMART" id="SM00382">
    <property type="entry name" value="AAA"/>
    <property type="match status" value="2"/>
</dbReference>
<name>A0A7T9I1J9_9ARCH</name>
<dbReference type="GO" id="GO:0016887">
    <property type="term" value="F:ATP hydrolysis activity"/>
    <property type="evidence" value="ECO:0007669"/>
    <property type="project" value="InterPro"/>
</dbReference>
<dbReference type="PROSITE" id="PS50893">
    <property type="entry name" value="ABC_TRANSPORTER_2"/>
    <property type="match status" value="2"/>
</dbReference>
<organism evidence="4">
    <name type="scientific">Candidatus Iainarchaeum sp</name>
    <dbReference type="NCBI Taxonomy" id="3101447"/>
    <lineage>
        <taxon>Archaea</taxon>
        <taxon>Candidatus Iainarchaeota</taxon>
        <taxon>Candidatus Iainarchaeia</taxon>
        <taxon>Candidatus Iainarchaeales</taxon>
        <taxon>Candidatus Iainarchaeaceae</taxon>
        <taxon>Candidatus Iainarchaeum</taxon>
    </lineage>
</organism>
<feature type="domain" description="ABC transporter" evidence="3">
    <location>
        <begin position="3"/>
        <end position="258"/>
    </location>
</feature>
<dbReference type="Pfam" id="PF12848">
    <property type="entry name" value="ABC_tran_Xtn"/>
    <property type="match status" value="1"/>
</dbReference>
<evidence type="ECO:0000256" key="1">
    <source>
        <dbReference type="ARBA" id="ARBA00022741"/>
    </source>
</evidence>
<dbReference type="GO" id="GO:0005524">
    <property type="term" value="F:ATP binding"/>
    <property type="evidence" value="ECO:0007669"/>
    <property type="project" value="UniProtKB-KW"/>
</dbReference>
<evidence type="ECO:0000313" key="4">
    <source>
        <dbReference type="EMBL" id="QQR93094.1"/>
    </source>
</evidence>
<dbReference type="InterPro" id="IPR051309">
    <property type="entry name" value="ABCF_ATPase"/>
</dbReference>
<proteinExistence type="predicted"/>
<keyword evidence="2 4" id="KW-0067">ATP-binding</keyword>
<dbReference type="CDD" id="cd03221">
    <property type="entry name" value="ABCF_EF-3"/>
    <property type="match status" value="2"/>
</dbReference>
<dbReference type="InterPro" id="IPR003593">
    <property type="entry name" value="AAA+_ATPase"/>
</dbReference>
<gene>
    <name evidence="4" type="ORF">IPJ89_02550</name>
</gene>
<dbReference type="Pfam" id="PF00005">
    <property type="entry name" value="ABC_tran"/>
    <property type="match status" value="2"/>
</dbReference>
<evidence type="ECO:0000259" key="3">
    <source>
        <dbReference type="PROSITE" id="PS50893"/>
    </source>
</evidence>
<dbReference type="AlphaFoldDB" id="A0A7T9I1J9"/>
<dbReference type="PANTHER" id="PTHR42855:SF2">
    <property type="entry name" value="DRUG RESISTANCE ABC TRANSPORTER,ATP-BINDING PROTEIN"/>
    <property type="match status" value="1"/>
</dbReference>
<protein>
    <submittedName>
        <fullName evidence="4">ABC-F family ATP-binding cassette domain-containing protein</fullName>
    </submittedName>
</protein>
<feature type="domain" description="ABC transporter" evidence="3">
    <location>
        <begin position="326"/>
        <end position="523"/>
    </location>
</feature>
<dbReference type="Gene3D" id="3.40.50.300">
    <property type="entry name" value="P-loop containing nucleotide triphosphate hydrolases"/>
    <property type="match status" value="2"/>
</dbReference>
<sequence length="523" mass="59259">MDIIVKDLSISIGKQDLFHNESFGVSNGAKVGIIGRNGVGKSTLLKAILGKVDYTGEITCNARIGYFAQHIDVDGNRTFLEELEKGLNESQYAKRIAEIEAMMGDPAVYNDTKKLTQLTEEYGELQAKAAQESQSANATNVKDVLQRLQVSPEIFNKRVADLSTGQKAILSLAKIFCANCDVLLLDEPTNHLDFNRLNMLEDFIKSFKGIVLIVTHDRYLLNRVADTILKIEYGHIIKYNGNYDTYIRARLERLYAQAKAYENEQAYRKVQIDKINKIGTAPKNAKQSHYRRKMLDEREEVEAPRMDKSDFDMRFECKEVLAPYVMECKELAVGYSAENPLIRKVNLTIGTGQRFVIIGENGCGKTTLLKTIAGKMPPLEGEIDFAGQVILGYADQDLKGLNHENTMYEEIYEMVKDKGIARMNLGMIGFSETDEVEKKISSLSMGEKSRLNLLKVLLKRPNFLLLDEPTNHLDIDAREIIENAFMHYDGTILAISHDRYFIQKVSTRMVKVENKRLVDLKKL</sequence>
<dbReference type="FunFam" id="3.40.50.300:FF:000011">
    <property type="entry name" value="Putative ABC transporter ATP-binding component"/>
    <property type="match status" value="1"/>
</dbReference>
<dbReference type="Proteomes" id="UP000596004">
    <property type="component" value="Chromosome"/>
</dbReference>
<keyword evidence="1" id="KW-0547">Nucleotide-binding</keyword>
<dbReference type="InterPro" id="IPR027417">
    <property type="entry name" value="P-loop_NTPase"/>
</dbReference>
<accession>A0A7T9I1J9</accession>
<reference evidence="4" key="1">
    <citation type="submission" date="2020-11" db="EMBL/GenBank/DDBJ databases">
        <title>Connecting structure to function with the recovery of over 1000 high-quality activated sludge metagenome-assembled genomes encoding full-length rRNA genes using long-read sequencing.</title>
        <authorList>
            <person name="Singleton C.M."/>
            <person name="Petriglieri F."/>
            <person name="Kristensen J.M."/>
            <person name="Kirkegaard R.H."/>
            <person name="Michaelsen T.Y."/>
            <person name="Andersen M.H."/>
            <person name="Karst S.M."/>
            <person name="Dueholm M.S."/>
            <person name="Nielsen P.H."/>
            <person name="Albertsen M."/>
        </authorList>
    </citation>
    <scope>NUCLEOTIDE SEQUENCE</scope>
    <source>
        <strain evidence="4">Fred_18-Q3-R57-64_BAT3C.431</strain>
    </source>
</reference>
<dbReference type="InterPro" id="IPR003439">
    <property type="entry name" value="ABC_transporter-like_ATP-bd"/>
</dbReference>